<keyword evidence="5 6" id="KW-0119">Carbohydrate metabolism</keyword>
<name>A0A6L9Y0G2_9MICO</name>
<feature type="binding site" evidence="6">
    <location>
        <position position="329"/>
    </location>
    <ligand>
        <name>substrate</name>
    </ligand>
</feature>
<dbReference type="EMBL" id="JAAGWY010000002">
    <property type="protein sequence ID" value="NEN06774.1"/>
    <property type="molecule type" value="Genomic_DNA"/>
</dbReference>
<dbReference type="AlphaFoldDB" id="A0A6L9Y0G2"/>
<dbReference type="GO" id="GO:0009051">
    <property type="term" value="P:pentose-phosphate shunt, oxidative branch"/>
    <property type="evidence" value="ECO:0007669"/>
    <property type="project" value="TreeGrafter"/>
</dbReference>
<dbReference type="UniPathway" id="UPA00115">
    <property type="reaction ID" value="UER00408"/>
</dbReference>
<dbReference type="InterPro" id="IPR036291">
    <property type="entry name" value="NAD(P)-bd_dom_sf"/>
</dbReference>
<proteinExistence type="inferred from homology"/>
<feature type="binding site" evidence="6">
    <location>
        <position position="225"/>
    </location>
    <ligand>
        <name>substrate</name>
    </ligand>
</feature>
<dbReference type="InterPro" id="IPR001282">
    <property type="entry name" value="G6P_DH"/>
</dbReference>
<dbReference type="Gene3D" id="3.30.360.10">
    <property type="entry name" value="Dihydrodipicolinate Reductase, domain 2"/>
    <property type="match status" value="1"/>
</dbReference>
<dbReference type="Pfam" id="PF00479">
    <property type="entry name" value="G6PD_N"/>
    <property type="match status" value="1"/>
</dbReference>
<evidence type="ECO:0000256" key="6">
    <source>
        <dbReference type="HAMAP-Rule" id="MF_00966"/>
    </source>
</evidence>
<comment type="caution">
    <text evidence="6">Lacks conserved residue(s) required for the propagation of feature annotation.</text>
</comment>
<gene>
    <name evidence="6" type="primary">zwf</name>
    <name evidence="9" type="ORF">G3T36_12950</name>
</gene>
<evidence type="ECO:0000259" key="7">
    <source>
        <dbReference type="Pfam" id="PF00479"/>
    </source>
</evidence>
<feature type="binding site" evidence="6">
    <location>
        <position position="138"/>
    </location>
    <ligand>
        <name>NADP(+)</name>
        <dbReference type="ChEBI" id="CHEBI:58349"/>
    </ligand>
</feature>
<feature type="binding site" evidence="6">
    <location>
        <position position="206"/>
    </location>
    <ligand>
        <name>substrate</name>
    </ligand>
</feature>
<comment type="function">
    <text evidence="6">Catalyzes the oxidation of glucose 6-phosphate to 6-phosphogluconolactone.</text>
</comment>
<evidence type="ECO:0000259" key="8">
    <source>
        <dbReference type="Pfam" id="PF02781"/>
    </source>
</evidence>
<evidence type="ECO:0000256" key="2">
    <source>
        <dbReference type="ARBA" id="ARBA00022526"/>
    </source>
</evidence>
<organism evidence="9 10">
    <name type="scientific">Leifsonia tongyongensis</name>
    <dbReference type="NCBI Taxonomy" id="1268043"/>
    <lineage>
        <taxon>Bacteria</taxon>
        <taxon>Bacillati</taxon>
        <taxon>Actinomycetota</taxon>
        <taxon>Actinomycetes</taxon>
        <taxon>Micrococcales</taxon>
        <taxon>Microbacteriaceae</taxon>
        <taxon>Leifsonia</taxon>
    </lineage>
</organism>
<dbReference type="PIRSF" id="PIRSF000110">
    <property type="entry name" value="G6PD"/>
    <property type="match status" value="1"/>
</dbReference>
<feature type="binding site" evidence="6">
    <location>
        <position position="168"/>
    </location>
    <ligand>
        <name>substrate</name>
    </ligand>
</feature>
<protein>
    <recommendedName>
        <fullName evidence="6">Glucose-6-phosphate 1-dehydrogenase</fullName>
        <shortName evidence="6">G6PD</shortName>
        <ecNumber evidence="6">1.1.1.49</ecNumber>
    </recommendedName>
</protein>
<comment type="caution">
    <text evidence="9">The sequence shown here is derived from an EMBL/GenBank/DDBJ whole genome shotgun (WGS) entry which is preliminary data.</text>
</comment>
<dbReference type="GO" id="GO:0005829">
    <property type="term" value="C:cytosol"/>
    <property type="evidence" value="ECO:0007669"/>
    <property type="project" value="TreeGrafter"/>
</dbReference>
<feature type="binding site" evidence="6">
    <location>
        <begin position="87"/>
        <end position="88"/>
    </location>
    <ligand>
        <name>NADP(+)</name>
        <dbReference type="ChEBI" id="CHEBI:58349"/>
    </ligand>
</feature>
<evidence type="ECO:0000256" key="5">
    <source>
        <dbReference type="ARBA" id="ARBA00023277"/>
    </source>
</evidence>
<dbReference type="NCBIfam" id="NF009492">
    <property type="entry name" value="PRK12853.1-3"/>
    <property type="match status" value="1"/>
</dbReference>
<evidence type="ECO:0000256" key="1">
    <source>
        <dbReference type="ARBA" id="ARBA00004937"/>
    </source>
</evidence>
<reference evidence="9 10" key="1">
    <citation type="journal article" date="2014" name="J. Microbiol.">
        <title>Diaminobutyricibacter tongyongensis gen. nov., sp. nov. and Homoserinibacter gongjuensis gen. nov., sp. nov. belong to the family Microbacteriaceae.</title>
        <authorList>
            <person name="Kim S.J."/>
            <person name="Ahn J.H."/>
            <person name="Weon H.Y."/>
            <person name="Hamada M."/>
            <person name="Suzuki K."/>
            <person name="Kwon S.W."/>
        </authorList>
    </citation>
    <scope>NUCLEOTIDE SEQUENCE [LARGE SCALE GENOMIC DNA]</scope>
    <source>
        <strain evidence="9 10">NBRC 108724</strain>
    </source>
</reference>
<evidence type="ECO:0000256" key="4">
    <source>
        <dbReference type="ARBA" id="ARBA00023002"/>
    </source>
</evidence>
<dbReference type="Gene3D" id="3.40.50.720">
    <property type="entry name" value="NAD(P)-binding Rossmann-like Domain"/>
    <property type="match status" value="1"/>
</dbReference>
<dbReference type="GO" id="GO:0050661">
    <property type="term" value="F:NADP binding"/>
    <property type="evidence" value="ECO:0007669"/>
    <property type="project" value="UniProtKB-UniRule"/>
</dbReference>
<dbReference type="Proteomes" id="UP000474967">
    <property type="component" value="Unassembled WGS sequence"/>
</dbReference>
<feature type="active site" description="Proton acceptor" evidence="6">
    <location>
        <position position="230"/>
    </location>
</feature>
<sequence length="461" mass="50268">MKHMTQAVTTLLVLGGSGDLASRLLLPALGDLLTSEPQRRVTLIGAGSEDWTDVHWRHVVRTSFATMKAKGPAVDDLLKKTHYIRADVTKADDLSRLLEACEGTPALYFALPPAIAAMACKALEKVSLPPKTVLALEKPFGTDRRSAIALNAQLAKLVPEDQVQRVDHFLGNSTVLNLLGLRFANRILEPVWNSDHIQRVDVIYDETLALEGRARYYDKAGALIDMIQSHLLQVLAVIAMEAPSTLSSQDLRDAKGAVLRATRVWNDSPLESSRRGRYTAGTVGREKVPSYVDEPGVDPSRETETLAEATFQIDTWRWAGVPFTLRSGKAIGERRREIVVTFRPAPHVPTGLRGAHQPTKLRLMLAPDTMSLELNINGPGDPDVIERASLTADFGPGQLRAYGEVLAGVLDSDPALSVRGDTAVECWRIVAPILKEWSEGKVPLDSYRAGSMGPSGWIGIG</sequence>
<dbReference type="Pfam" id="PF02781">
    <property type="entry name" value="G6PD_C"/>
    <property type="match status" value="1"/>
</dbReference>
<evidence type="ECO:0000256" key="3">
    <source>
        <dbReference type="ARBA" id="ARBA00022857"/>
    </source>
</evidence>
<dbReference type="EC" id="1.1.1.49" evidence="6"/>
<feature type="domain" description="Glucose-6-phosphate dehydrogenase NAD-binding" evidence="7">
    <location>
        <begin position="13"/>
        <end position="177"/>
    </location>
</feature>
<comment type="pathway">
    <text evidence="1 6">Carbohydrate degradation; pentose phosphate pathway; D-ribulose 5-phosphate from D-glucose 6-phosphate (oxidative stage): step 1/3.</text>
</comment>
<evidence type="ECO:0000313" key="10">
    <source>
        <dbReference type="Proteomes" id="UP000474967"/>
    </source>
</evidence>
<keyword evidence="2 6" id="KW-0313">Glucose metabolism</keyword>
<feature type="domain" description="Glucose-6-phosphate dehydrogenase C-terminal" evidence="8">
    <location>
        <begin position="181"/>
        <end position="455"/>
    </location>
</feature>
<keyword evidence="10" id="KW-1185">Reference proteome</keyword>
<dbReference type="SUPFAM" id="SSF55347">
    <property type="entry name" value="Glyceraldehyde-3-phosphate dehydrogenase-like, C-terminal domain"/>
    <property type="match status" value="1"/>
</dbReference>
<dbReference type="InterPro" id="IPR022674">
    <property type="entry name" value="G6P_DH_NAD-bd"/>
</dbReference>
<dbReference type="PANTHER" id="PTHR23429">
    <property type="entry name" value="GLUCOSE-6-PHOSPHATE 1-DEHYDROGENASE G6PD"/>
    <property type="match status" value="1"/>
</dbReference>
<keyword evidence="3 6" id="KW-0521">NADP</keyword>
<dbReference type="GO" id="GO:0004345">
    <property type="term" value="F:glucose-6-phosphate dehydrogenase activity"/>
    <property type="evidence" value="ECO:0007669"/>
    <property type="project" value="UniProtKB-UniRule"/>
</dbReference>
<dbReference type="PRINTS" id="PR00079">
    <property type="entry name" value="G6PDHDRGNASE"/>
</dbReference>
<dbReference type="PANTHER" id="PTHR23429:SF0">
    <property type="entry name" value="GLUCOSE-6-PHOSPHATE 1-DEHYDROGENASE"/>
    <property type="match status" value="1"/>
</dbReference>
<dbReference type="GO" id="GO:0006006">
    <property type="term" value="P:glucose metabolic process"/>
    <property type="evidence" value="ECO:0007669"/>
    <property type="project" value="UniProtKB-KW"/>
</dbReference>
<comment type="similarity">
    <text evidence="6">Belongs to the glucose-6-phosphate dehydrogenase family.</text>
</comment>
<dbReference type="HAMAP" id="MF_00966">
    <property type="entry name" value="G6PD"/>
    <property type="match status" value="1"/>
</dbReference>
<dbReference type="InterPro" id="IPR022675">
    <property type="entry name" value="G6P_DH_C"/>
</dbReference>
<evidence type="ECO:0000313" key="9">
    <source>
        <dbReference type="EMBL" id="NEN06774.1"/>
    </source>
</evidence>
<accession>A0A6L9Y0G2</accession>
<keyword evidence="4 6" id="KW-0560">Oxidoreductase</keyword>
<dbReference type="SUPFAM" id="SSF51735">
    <property type="entry name" value="NAD(P)-binding Rossmann-fold domains"/>
    <property type="match status" value="1"/>
</dbReference>
<feature type="binding site" evidence="6">
    <location>
        <position position="48"/>
    </location>
    <ligand>
        <name>NADP(+)</name>
        <dbReference type="ChEBI" id="CHEBI:58349"/>
    </ligand>
</feature>
<comment type="catalytic activity">
    <reaction evidence="6">
        <text>D-glucose 6-phosphate + NADP(+) = 6-phospho-D-glucono-1,5-lactone + NADPH + H(+)</text>
        <dbReference type="Rhea" id="RHEA:15841"/>
        <dbReference type="ChEBI" id="CHEBI:15378"/>
        <dbReference type="ChEBI" id="CHEBI:57783"/>
        <dbReference type="ChEBI" id="CHEBI:57955"/>
        <dbReference type="ChEBI" id="CHEBI:58349"/>
        <dbReference type="ChEBI" id="CHEBI:61548"/>
        <dbReference type="EC" id="1.1.1.49"/>
    </reaction>
</comment>